<accession>A0A8E2J8J3</accession>
<protein>
    <recommendedName>
        <fullName evidence="1">Calcineurin-like phosphoesterase domain-containing protein</fullName>
    </recommendedName>
</protein>
<dbReference type="OrthoDB" id="550558at2759"/>
<reference evidence="2 3" key="1">
    <citation type="journal article" date="2016" name="Nat. Commun.">
        <title>Ectomycorrhizal ecology is imprinted in the genome of the dominant symbiotic fungus Cenococcum geophilum.</title>
        <authorList>
            <consortium name="DOE Joint Genome Institute"/>
            <person name="Peter M."/>
            <person name="Kohler A."/>
            <person name="Ohm R.A."/>
            <person name="Kuo A."/>
            <person name="Krutzmann J."/>
            <person name="Morin E."/>
            <person name="Arend M."/>
            <person name="Barry K.W."/>
            <person name="Binder M."/>
            <person name="Choi C."/>
            <person name="Clum A."/>
            <person name="Copeland A."/>
            <person name="Grisel N."/>
            <person name="Haridas S."/>
            <person name="Kipfer T."/>
            <person name="LaButti K."/>
            <person name="Lindquist E."/>
            <person name="Lipzen A."/>
            <person name="Maire R."/>
            <person name="Meier B."/>
            <person name="Mihaltcheva S."/>
            <person name="Molinier V."/>
            <person name="Murat C."/>
            <person name="Poggeler S."/>
            <person name="Quandt C.A."/>
            <person name="Sperisen C."/>
            <person name="Tritt A."/>
            <person name="Tisserant E."/>
            <person name="Crous P.W."/>
            <person name="Henrissat B."/>
            <person name="Nehls U."/>
            <person name="Egli S."/>
            <person name="Spatafora J.W."/>
            <person name="Grigoriev I.V."/>
            <person name="Martin F.M."/>
        </authorList>
    </citation>
    <scope>NUCLEOTIDE SEQUENCE [LARGE SCALE GENOMIC DNA]</scope>
    <source>
        <strain evidence="2 3">CBS 459.81</strain>
    </source>
</reference>
<proteinExistence type="predicted"/>
<dbReference type="Gene3D" id="3.60.21.10">
    <property type="match status" value="1"/>
</dbReference>
<dbReference type="InterPro" id="IPR004843">
    <property type="entry name" value="Calcineurin-like_PHP"/>
</dbReference>
<dbReference type="InterPro" id="IPR029052">
    <property type="entry name" value="Metallo-depent_PP-like"/>
</dbReference>
<dbReference type="Proteomes" id="UP000250266">
    <property type="component" value="Unassembled WGS sequence"/>
</dbReference>
<feature type="non-terminal residue" evidence="2">
    <location>
        <position position="187"/>
    </location>
</feature>
<feature type="domain" description="Calcineurin-like phosphoesterase" evidence="1">
    <location>
        <begin position="16"/>
        <end position="179"/>
    </location>
</feature>
<name>A0A8E2J8J3_9PEZI</name>
<dbReference type="SUPFAM" id="SSF56300">
    <property type="entry name" value="Metallo-dependent phosphatases"/>
    <property type="match status" value="1"/>
</dbReference>
<dbReference type="AlphaFoldDB" id="A0A8E2J8J3"/>
<evidence type="ECO:0000313" key="2">
    <source>
        <dbReference type="EMBL" id="OCK73265.1"/>
    </source>
</evidence>
<evidence type="ECO:0000313" key="3">
    <source>
        <dbReference type="Proteomes" id="UP000250266"/>
    </source>
</evidence>
<dbReference type="PANTHER" id="PTHR37844:SF2">
    <property type="entry name" value="SER_THR PROTEIN PHOSPHATASE SUPERFAMILY (AFU_ORTHOLOGUE AFUA_1G14840)"/>
    <property type="match status" value="1"/>
</dbReference>
<keyword evidence="3" id="KW-1185">Reference proteome</keyword>
<sequence length="187" mass="21474">MICPTFWPCRQSTKFQVMSDLHLETIQYEFDIPKSAPNLILAGDIGRLSDIDRYAAFLSKCQQFERILLVPGNHEFYGSSREQGIKLAKRLEDGIPNLTIMNRKRVDIGNITILGCTLHSRISSNARKTMDFSRIFGWTVQNHNEEHDRDVSWLKNAVELISVKNPAQRIIVVTHYAPSFEKTCHPD</sequence>
<dbReference type="PANTHER" id="PTHR37844">
    <property type="entry name" value="SER/THR PROTEIN PHOSPHATASE SUPERFAMILY (AFU_ORTHOLOGUE AFUA_1G14840)"/>
    <property type="match status" value="1"/>
</dbReference>
<gene>
    <name evidence="2" type="ORF">K432DRAFT_430686</name>
</gene>
<dbReference type="GO" id="GO:0016787">
    <property type="term" value="F:hydrolase activity"/>
    <property type="evidence" value="ECO:0007669"/>
    <property type="project" value="InterPro"/>
</dbReference>
<dbReference type="Pfam" id="PF00149">
    <property type="entry name" value="Metallophos"/>
    <property type="match status" value="1"/>
</dbReference>
<evidence type="ECO:0000259" key="1">
    <source>
        <dbReference type="Pfam" id="PF00149"/>
    </source>
</evidence>
<dbReference type="EMBL" id="KV745856">
    <property type="protein sequence ID" value="OCK73265.1"/>
    <property type="molecule type" value="Genomic_DNA"/>
</dbReference>
<organism evidence="2 3">
    <name type="scientific">Lepidopterella palustris CBS 459.81</name>
    <dbReference type="NCBI Taxonomy" id="1314670"/>
    <lineage>
        <taxon>Eukaryota</taxon>
        <taxon>Fungi</taxon>
        <taxon>Dikarya</taxon>
        <taxon>Ascomycota</taxon>
        <taxon>Pezizomycotina</taxon>
        <taxon>Dothideomycetes</taxon>
        <taxon>Pleosporomycetidae</taxon>
        <taxon>Mytilinidiales</taxon>
        <taxon>Argynnaceae</taxon>
        <taxon>Lepidopterella</taxon>
    </lineage>
</organism>